<dbReference type="EMBL" id="VSRR010000626">
    <property type="protein sequence ID" value="MPC17857.1"/>
    <property type="molecule type" value="Genomic_DNA"/>
</dbReference>
<proteinExistence type="predicted"/>
<feature type="compositionally biased region" description="Basic residues" evidence="1">
    <location>
        <begin position="113"/>
        <end position="122"/>
    </location>
</feature>
<accession>A0A5B7D9F2</accession>
<evidence type="ECO:0000256" key="1">
    <source>
        <dbReference type="SAM" id="MobiDB-lite"/>
    </source>
</evidence>
<dbReference type="AlphaFoldDB" id="A0A5B7D9F2"/>
<keyword evidence="3" id="KW-1185">Reference proteome</keyword>
<sequence>MARPARVCLPSTRSMEERSRQHIGGHELPVGKLHLHEWRECTLNPESPSKVEVTQFSKSLRGSTLSNQASCTRASKRHTVLYVTSQVDLSGPGGGGSGRKPMAADPRPGAARLTRRSGRGGV</sequence>
<gene>
    <name evidence="2" type="ORF">E2C01_010724</name>
</gene>
<reference evidence="2 3" key="1">
    <citation type="submission" date="2019-05" db="EMBL/GenBank/DDBJ databases">
        <title>Another draft genome of Portunus trituberculatus and its Hox gene families provides insights of decapod evolution.</title>
        <authorList>
            <person name="Jeong J.-H."/>
            <person name="Song I."/>
            <person name="Kim S."/>
            <person name="Choi T."/>
            <person name="Kim D."/>
            <person name="Ryu S."/>
            <person name="Kim W."/>
        </authorList>
    </citation>
    <scope>NUCLEOTIDE SEQUENCE [LARGE SCALE GENOMIC DNA]</scope>
    <source>
        <tissue evidence="2">Muscle</tissue>
    </source>
</reference>
<comment type="caution">
    <text evidence="2">The sequence shown here is derived from an EMBL/GenBank/DDBJ whole genome shotgun (WGS) entry which is preliminary data.</text>
</comment>
<organism evidence="2 3">
    <name type="scientific">Portunus trituberculatus</name>
    <name type="common">Swimming crab</name>
    <name type="synonym">Neptunus trituberculatus</name>
    <dbReference type="NCBI Taxonomy" id="210409"/>
    <lineage>
        <taxon>Eukaryota</taxon>
        <taxon>Metazoa</taxon>
        <taxon>Ecdysozoa</taxon>
        <taxon>Arthropoda</taxon>
        <taxon>Crustacea</taxon>
        <taxon>Multicrustacea</taxon>
        <taxon>Malacostraca</taxon>
        <taxon>Eumalacostraca</taxon>
        <taxon>Eucarida</taxon>
        <taxon>Decapoda</taxon>
        <taxon>Pleocyemata</taxon>
        <taxon>Brachyura</taxon>
        <taxon>Eubrachyura</taxon>
        <taxon>Portunoidea</taxon>
        <taxon>Portunidae</taxon>
        <taxon>Portuninae</taxon>
        <taxon>Portunus</taxon>
    </lineage>
</organism>
<dbReference type="Proteomes" id="UP000324222">
    <property type="component" value="Unassembled WGS sequence"/>
</dbReference>
<feature type="region of interest" description="Disordered" evidence="1">
    <location>
        <begin position="86"/>
        <end position="122"/>
    </location>
</feature>
<evidence type="ECO:0000313" key="2">
    <source>
        <dbReference type="EMBL" id="MPC17857.1"/>
    </source>
</evidence>
<protein>
    <submittedName>
        <fullName evidence="2">Uncharacterized protein</fullName>
    </submittedName>
</protein>
<evidence type="ECO:0000313" key="3">
    <source>
        <dbReference type="Proteomes" id="UP000324222"/>
    </source>
</evidence>
<name>A0A5B7D9F2_PORTR</name>